<evidence type="ECO:0000256" key="1">
    <source>
        <dbReference type="SAM" id="Phobius"/>
    </source>
</evidence>
<sequence>MRGGIKWPGVHLHIHNIALELAILLFVAAHMNQSNLVVYSHPSLETQITPCCISISAVHPVQMFLCGNR</sequence>
<evidence type="ECO:0000313" key="2">
    <source>
        <dbReference type="EMBL" id="THD19077.1"/>
    </source>
</evidence>
<protein>
    <submittedName>
        <fullName evidence="2">Uncharacterized protein</fullName>
    </submittedName>
</protein>
<name>A0A4E0RCD0_FASHE</name>
<comment type="caution">
    <text evidence="2">The sequence shown here is derived from an EMBL/GenBank/DDBJ whole genome shotgun (WGS) entry which is preliminary data.</text>
</comment>
<evidence type="ECO:0000313" key="3">
    <source>
        <dbReference type="Proteomes" id="UP000230066"/>
    </source>
</evidence>
<organism evidence="2 3">
    <name type="scientific">Fasciola hepatica</name>
    <name type="common">Liver fluke</name>
    <dbReference type="NCBI Taxonomy" id="6192"/>
    <lineage>
        <taxon>Eukaryota</taxon>
        <taxon>Metazoa</taxon>
        <taxon>Spiralia</taxon>
        <taxon>Lophotrochozoa</taxon>
        <taxon>Platyhelminthes</taxon>
        <taxon>Trematoda</taxon>
        <taxon>Digenea</taxon>
        <taxon>Plagiorchiida</taxon>
        <taxon>Echinostomata</taxon>
        <taxon>Echinostomatoidea</taxon>
        <taxon>Fasciolidae</taxon>
        <taxon>Fasciola</taxon>
    </lineage>
</organism>
<keyword evidence="3" id="KW-1185">Reference proteome</keyword>
<dbReference type="EMBL" id="JXXN02007445">
    <property type="protein sequence ID" value="THD19077.1"/>
    <property type="molecule type" value="Genomic_DNA"/>
</dbReference>
<reference evidence="2" key="1">
    <citation type="submission" date="2019-03" db="EMBL/GenBank/DDBJ databases">
        <title>Improved annotation for the trematode Fasciola hepatica.</title>
        <authorList>
            <person name="Choi Y.-J."/>
            <person name="Martin J."/>
            <person name="Mitreva M."/>
        </authorList>
    </citation>
    <scope>NUCLEOTIDE SEQUENCE [LARGE SCALE GENOMIC DNA]</scope>
</reference>
<dbReference type="Proteomes" id="UP000230066">
    <property type="component" value="Unassembled WGS sequence"/>
</dbReference>
<feature type="transmembrane region" description="Helical" evidence="1">
    <location>
        <begin position="12"/>
        <end position="31"/>
    </location>
</feature>
<keyword evidence="1" id="KW-0472">Membrane</keyword>
<keyword evidence="1" id="KW-0812">Transmembrane</keyword>
<keyword evidence="1" id="KW-1133">Transmembrane helix</keyword>
<proteinExistence type="predicted"/>
<gene>
    <name evidence="2" type="ORF">D915_010291</name>
</gene>
<accession>A0A4E0RCD0</accession>
<dbReference type="AlphaFoldDB" id="A0A4E0RCD0"/>